<dbReference type="InterPro" id="IPR000891">
    <property type="entry name" value="PYR_CT"/>
</dbReference>
<dbReference type="Pfam" id="PF00682">
    <property type="entry name" value="HMGL-like"/>
    <property type="match status" value="1"/>
</dbReference>
<dbReference type="PANTHER" id="PTHR43778:SF2">
    <property type="entry name" value="PYRUVATE CARBOXYLASE, MITOCHONDRIAL"/>
    <property type="match status" value="1"/>
</dbReference>
<dbReference type="HOGENOM" id="CLU_000395_4_0_1"/>
<dbReference type="GO" id="GO:0005524">
    <property type="term" value="F:ATP binding"/>
    <property type="evidence" value="ECO:0007669"/>
    <property type="project" value="UniProtKB-KW"/>
</dbReference>
<accession>R7UFY7</accession>
<reference evidence="6 8" key="2">
    <citation type="journal article" date="2013" name="Nature">
        <title>Insights into bilaterian evolution from three spiralian genomes.</title>
        <authorList>
            <person name="Simakov O."/>
            <person name="Marletaz F."/>
            <person name="Cho S.J."/>
            <person name="Edsinger-Gonzales E."/>
            <person name="Havlak P."/>
            <person name="Hellsten U."/>
            <person name="Kuo D.H."/>
            <person name="Larsson T."/>
            <person name="Lv J."/>
            <person name="Arendt D."/>
            <person name="Savage R."/>
            <person name="Osoegawa K."/>
            <person name="de Jong P."/>
            <person name="Grimwood J."/>
            <person name="Chapman J.A."/>
            <person name="Shapiro H."/>
            <person name="Aerts A."/>
            <person name="Otillar R.P."/>
            <person name="Terry A.Y."/>
            <person name="Boore J.L."/>
            <person name="Grigoriev I.V."/>
            <person name="Lindberg D.R."/>
            <person name="Seaver E.C."/>
            <person name="Weisblat D.A."/>
            <person name="Putnam N.H."/>
            <person name="Rokhsar D.S."/>
        </authorList>
    </citation>
    <scope>NUCLEOTIDE SEQUENCE</scope>
    <source>
        <strain evidence="6 8">I ESC-2004</strain>
    </source>
</reference>
<evidence type="ECO:0000256" key="3">
    <source>
        <dbReference type="ARBA" id="ARBA00022840"/>
    </source>
</evidence>
<dbReference type="InterPro" id="IPR055268">
    <property type="entry name" value="PCB-like"/>
</dbReference>
<evidence type="ECO:0000313" key="7">
    <source>
        <dbReference type="EnsemblMetazoa" id="CapteP225810"/>
    </source>
</evidence>
<dbReference type="STRING" id="283909.R7UFY7"/>
<dbReference type="GO" id="GO:0004736">
    <property type="term" value="F:pyruvate carboxylase activity"/>
    <property type="evidence" value="ECO:0007669"/>
    <property type="project" value="TreeGrafter"/>
</dbReference>
<dbReference type="Gene3D" id="3.30.470.20">
    <property type="entry name" value="ATP-grasp fold, B domain"/>
    <property type="match status" value="1"/>
</dbReference>
<protein>
    <recommendedName>
        <fullName evidence="9">Pyruvate carboxylase</fullName>
    </recommendedName>
</protein>
<dbReference type="Pfam" id="PF02436">
    <property type="entry name" value="PYC_OADA"/>
    <property type="match status" value="1"/>
</dbReference>
<evidence type="ECO:0000259" key="5">
    <source>
        <dbReference type="PROSITE" id="PS50991"/>
    </source>
</evidence>
<dbReference type="InterPro" id="IPR005482">
    <property type="entry name" value="Biotin_COase_C"/>
</dbReference>
<keyword evidence="1" id="KW-0436">Ligase</keyword>
<dbReference type="FunFam" id="3.20.20.70:FF:000033">
    <property type="entry name" value="Pyruvate carboxylase"/>
    <property type="match status" value="1"/>
</dbReference>
<sequence>MTCEDPTKNFQPDTGKITVFRTAEGMGIRLDSASAYPGAVISPYYDSLLVKLIAHANNHERACAKMLRALREFRVKGIKTNEPFLVNVLRHPKFLAGVLDTNFIDENKRLFKFEKAENRAQKLLYYMADVVVNGPSTPLITKIPPAKIIPTVPHVHAHQAVGRQGVHYMYKPTEVAKLSGWRDILTEQGPEAFAKAIRAHKGLLLTDTTMRDAHQSLLSTRIRTYDLKRIAPFVAQELDGLLSLENWGGATFDVCLRFLHECPWERLETLRELCPNIPFQMLLRGANAVGYTTYPDNVVYKFCEQAVKSGMDIFRIFDSLNYIPNMVIGMNAVRKAGGVVEATVAYSGDVSDPSMTKYDLTYYMDLVDQLVAAGTHILGIKDMAGVLKPQAARILIGSVRQKYPDLPIHVHCHDTAGTGVASMLAAAEAGADIVDCAVDSMSGMTSQPSMGAIISSLERTPLDTGLSLAPVAKYSAYWEQARQLYGPFECTATLKSGNSDIFMSQIPGGQYTNMHFQACSLGLSDQFEEVKRMYSVADNLLGGLIKVTPSSKVVGDLAQFMVQNKLSAKDVQEKAAELSFPHSVIKFMQGYIGQPYGGFPEPLRTKEFEGRPGEDMPPLDFAKLKEELTTQWGDIITDQDTLSAALYPDVFRDYKEFRREFGPVDKLDTRTFLVGPDIADEIEIQIEKGKILHIKLLAQGHVTSQGNREVFFELHGQLSSVAVKDKEALKRSVSDPVVVKINAFSHDTGMPALVLIQSRSVVSEKYRVKKKDLNFGAKLQTIEVWKTKVMSIFATFTKAWERMCITMYYISVFSDILT</sequence>
<evidence type="ECO:0000256" key="2">
    <source>
        <dbReference type="ARBA" id="ARBA00022741"/>
    </source>
</evidence>
<dbReference type="AlphaFoldDB" id="R7UFY7"/>
<dbReference type="InterPro" id="IPR011054">
    <property type="entry name" value="Rudment_hybrid_motif"/>
</dbReference>
<organism evidence="6">
    <name type="scientific">Capitella teleta</name>
    <name type="common">Polychaete worm</name>
    <dbReference type="NCBI Taxonomy" id="283909"/>
    <lineage>
        <taxon>Eukaryota</taxon>
        <taxon>Metazoa</taxon>
        <taxon>Spiralia</taxon>
        <taxon>Lophotrochozoa</taxon>
        <taxon>Annelida</taxon>
        <taxon>Polychaeta</taxon>
        <taxon>Sedentaria</taxon>
        <taxon>Scolecida</taxon>
        <taxon>Capitellidae</taxon>
        <taxon>Capitella</taxon>
    </lineage>
</organism>
<dbReference type="CDD" id="cd07937">
    <property type="entry name" value="DRE_TIM_PC_TC_5S"/>
    <property type="match status" value="1"/>
</dbReference>
<dbReference type="EMBL" id="AMQN01025143">
    <property type="status" value="NOT_ANNOTATED_CDS"/>
    <property type="molecule type" value="Genomic_DNA"/>
</dbReference>
<dbReference type="GO" id="GO:0006094">
    <property type="term" value="P:gluconeogenesis"/>
    <property type="evidence" value="ECO:0007669"/>
    <property type="project" value="TreeGrafter"/>
</dbReference>
<evidence type="ECO:0000313" key="8">
    <source>
        <dbReference type="Proteomes" id="UP000014760"/>
    </source>
</evidence>
<dbReference type="EMBL" id="AMQN01025142">
    <property type="status" value="NOT_ANNOTATED_CDS"/>
    <property type="molecule type" value="Genomic_DNA"/>
</dbReference>
<dbReference type="OMA" id="HCTSGMA"/>
<dbReference type="Proteomes" id="UP000014760">
    <property type="component" value="Unassembled WGS sequence"/>
</dbReference>
<feature type="domain" description="Biotin carboxylation" evidence="4">
    <location>
        <begin position="1"/>
        <end position="109"/>
    </location>
</feature>
<dbReference type="PROSITE" id="PS50991">
    <property type="entry name" value="PYR_CT"/>
    <property type="match status" value="1"/>
</dbReference>
<dbReference type="EnsemblMetazoa" id="CapteT225810">
    <property type="protein sequence ID" value="CapteP225810"/>
    <property type="gene ID" value="CapteG225810"/>
</dbReference>
<dbReference type="PROSITE" id="PS50979">
    <property type="entry name" value="BC"/>
    <property type="match status" value="1"/>
</dbReference>
<keyword evidence="2" id="KW-0547">Nucleotide-binding</keyword>
<keyword evidence="3" id="KW-0067">ATP-binding</keyword>
<gene>
    <name evidence="6" type="ORF">CAPTEDRAFT_225810</name>
</gene>
<evidence type="ECO:0000259" key="4">
    <source>
        <dbReference type="PROSITE" id="PS50979"/>
    </source>
</evidence>
<dbReference type="OrthoDB" id="196847at2759"/>
<dbReference type="PANTHER" id="PTHR43778">
    <property type="entry name" value="PYRUVATE CARBOXYLASE"/>
    <property type="match status" value="1"/>
</dbReference>
<feature type="domain" description="Pyruvate carboxyltransferase" evidence="5">
    <location>
        <begin position="203"/>
        <end position="472"/>
    </location>
</feature>
<reference evidence="7" key="3">
    <citation type="submission" date="2015-06" db="UniProtKB">
        <authorList>
            <consortium name="EnsemblMetazoa"/>
        </authorList>
    </citation>
    <scope>IDENTIFICATION</scope>
</reference>
<dbReference type="InterPro" id="IPR013785">
    <property type="entry name" value="Aldolase_TIM"/>
</dbReference>
<keyword evidence="8" id="KW-1185">Reference proteome</keyword>
<dbReference type="InterPro" id="IPR011764">
    <property type="entry name" value="Biotin_carboxylation_dom"/>
</dbReference>
<dbReference type="GO" id="GO:0005737">
    <property type="term" value="C:cytoplasm"/>
    <property type="evidence" value="ECO:0007669"/>
    <property type="project" value="TreeGrafter"/>
</dbReference>
<dbReference type="EMBL" id="KB304248">
    <property type="protein sequence ID" value="ELU02202.1"/>
    <property type="molecule type" value="Genomic_DNA"/>
</dbReference>
<dbReference type="EMBL" id="AMQN01025141">
    <property type="status" value="NOT_ANNOTATED_CDS"/>
    <property type="molecule type" value="Genomic_DNA"/>
</dbReference>
<proteinExistence type="predicted"/>
<evidence type="ECO:0008006" key="9">
    <source>
        <dbReference type="Google" id="ProtNLM"/>
    </source>
</evidence>
<dbReference type="SMART" id="SM00878">
    <property type="entry name" value="Biotin_carb_C"/>
    <property type="match status" value="1"/>
</dbReference>
<dbReference type="Gene3D" id="3.20.20.70">
    <property type="entry name" value="Aldolase class I"/>
    <property type="match status" value="1"/>
</dbReference>
<evidence type="ECO:0000313" key="6">
    <source>
        <dbReference type="EMBL" id="ELU02202.1"/>
    </source>
</evidence>
<dbReference type="Gene3D" id="3.10.600.10">
    <property type="entry name" value="pyruvate carboxylase f1077a mutant domain"/>
    <property type="match status" value="2"/>
</dbReference>
<reference evidence="8" key="1">
    <citation type="submission" date="2012-12" db="EMBL/GenBank/DDBJ databases">
        <authorList>
            <person name="Hellsten U."/>
            <person name="Grimwood J."/>
            <person name="Chapman J.A."/>
            <person name="Shapiro H."/>
            <person name="Aerts A."/>
            <person name="Otillar R.P."/>
            <person name="Terry A.Y."/>
            <person name="Boore J.L."/>
            <person name="Simakov O."/>
            <person name="Marletaz F."/>
            <person name="Cho S.-J."/>
            <person name="Edsinger-Gonzales E."/>
            <person name="Havlak P."/>
            <person name="Kuo D.-H."/>
            <person name="Larsson T."/>
            <person name="Lv J."/>
            <person name="Arendt D."/>
            <person name="Savage R."/>
            <person name="Osoegawa K."/>
            <person name="de Jong P."/>
            <person name="Lindberg D.R."/>
            <person name="Seaver E.C."/>
            <person name="Weisblat D.A."/>
            <person name="Putnam N.H."/>
            <person name="Grigoriev I.V."/>
            <person name="Rokhsar D.S."/>
        </authorList>
    </citation>
    <scope>NUCLEOTIDE SEQUENCE</scope>
    <source>
        <strain evidence="8">I ESC-2004</strain>
    </source>
</reference>
<evidence type="ECO:0000256" key="1">
    <source>
        <dbReference type="ARBA" id="ARBA00022598"/>
    </source>
</evidence>
<dbReference type="InterPro" id="IPR003379">
    <property type="entry name" value="Carboxylase_cons_dom"/>
</dbReference>
<dbReference type="SUPFAM" id="SSF51246">
    <property type="entry name" value="Rudiment single hybrid motif"/>
    <property type="match status" value="1"/>
</dbReference>
<dbReference type="SUPFAM" id="SSF89000">
    <property type="entry name" value="post-HMGL domain-like"/>
    <property type="match status" value="1"/>
</dbReference>
<dbReference type="Pfam" id="PF02785">
    <property type="entry name" value="Biotin_carb_C"/>
    <property type="match status" value="1"/>
</dbReference>
<name>R7UFY7_CAPTE</name>
<dbReference type="SUPFAM" id="SSF51569">
    <property type="entry name" value="Aldolase"/>
    <property type="match status" value="1"/>
</dbReference>